<name>A0ABY4EUN8_9BACI</name>
<accession>A0ABY4EUN8</accession>
<reference evidence="2 3" key="1">
    <citation type="submission" date="2022-04" db="EMBL/GenBank/DDBJ databases">
        <title>Gracilibacillus sp. isolated from saltern.</title>
        <authorList>
            <person name="Won M."/>
            <person name="Lee C.-M."/>
            <person name="Woen H.-Y."/>
            <person name="Kwon S.-W."/>
        </authorList>
    </citation>
    <scope>NUCLEOTIDE SEQUENCE [LARGE SCALE GENOMIC DNA]</scope>
    <source>
        <strain evidence="2 3">SSWR10-1</strain>
    </source>
</reference>
<feature type="region of interest" description="Disordered" evidence="1">
    <location>
        <begin position="1"/>
        <end position="61"/>
    </location>
</feature>
<dbReference type="Proteomes" id="UP000831782">
    <property type="component" value="Chromosome"/>
</dbReference>
<protein>
    <recommendedName>
        <fullName evidence="4">DUF3941 domain-containing protein</fullName>
    </recommendedName>
</protein>
<evidence type="ECO:0000313" key="3">
    <source>
        <dbReference type="Proteomes" id="UP000831782"/>
    </source>
</evidence>
<dbReference type="RefSeq" id="WP_244718189.1">
    <property type="nucleotide sequence ID" value="NZ_CP095072.1"/>
</dbReference>
<evidence type="ECO:0008006" key="4">
    <source>
        <dbReference type="Google" id="ProtNLM"/>
    </source>
</evidence>
<feature type="compositionally biased region" description="Basic and acidic residues" evidence="1">
    <location>
        <begin position="50"/>
        <end position="61"/>
    </location>
</feature>
<feature type="compositionally biased region" description="Basic residues" evidence="1">
    <location>
        <begin position="1"/>
        <end position="20"/>
    </location>
</feature>
<dbReference type="EMBL" id="CP095072">
    <property type="protein sequence ID" value="UOQ48130.1"/>
    <property type="molecule type" value="Genomic_DNA"/>
</dbReference>
<keyword evidence="3" id="KW-1185">Reference proteome</keyword>
<sequence length="61" mass="7245">MAKKKRNNHLRSNRDIRKRKSMSEGKNWTEKLLASEEQTDKKLGNKRKAKDGAKRLRNDHN</sequence>
<organism evidence="2 3">
    <name type="scientific">Gracilibacillus caseinilyticus</name>
    <dbReference type="NCBI Taxonomy" id="2932256"/>
    <lineage>
        <taxon>Bacteria</taxon>
        <taxon>Bacillati</taxon>
        <taxon>Bacillota</taxon>
        <taxon>Bacilli</taxon>
        <taxon>Bacillales</taxon>
        <taxon>Bacillaceae</taxon>
        <taxon>Gracilibacillus</taxon>
    </lineage>
</organism>
<proteinExistence type="predicted"/>
<evidence type="ECO:0000256" key="1">
    <source>
        <dbReference type="SAM" id="MobiDB-lite"/>
    </source>
</evidence>
<gene>
    <name evidence="2" type="ORF">MUN88_19115</name>
</gene>
<evidence type="ECO:0000313" key="2">
    <source>
        <dbReference type="EMBL" id="UOQ48130.1"/>
    </source>
</evidence>